<evidence type="ECO:0000256" key="2">
    <source>
        <dbReference type="SAM" id="Phobius"/>
    </source>
</evidence>
<name>A0ABR3RJA3_9PLEO</name>
<keyword evidence="2" id="KW-1133">Transmembrane helix</keyword>
<proteinExistence type="predicted"/>
<feature type="compositionally biased region" description="Polar residues" evidence="1">
    <location>
        <begin position="357"/>
        <end position="367"/>
    </location>
</feature>
<feature type="transmembrane region" description="Helical" evidence="2">
    <location>
        <begin position="174"/>
        <end position="195"/>
    </location>
</feature>
<gene>
    <name evidence="3" type="ORF">SLS59_004166</name>
</gene>
<keyword evidence="4" id="KW-1185">Reference proteome</keyword>
<feature type="compositionally biased region" description="Basic and acidic residues" evidence="1">
    <location>
        <begin position="608"/>
        <end position="624"/>
    </location>
</feature>
<protein>
    <submittedName>
        <fullName evidence="3">Uncharacterized protein</fullName>
    </submittedName>
</protein>
<organism evidence="3 4">
    <name type="scientific">Nothophoma quercina</name>
    <dbReference type="NCBI Taxonomy" id="749835"/>
    <lineage>
        <taxon>Eukaryota</taxon>
        <taxon>Fungi</taxon>
        <taxon>Dikarya</taxon>
        <taxon>Ascomycota</taxon>
        <taxon>Pezizomycotina</taxon>
        <taxon>Dothideomycetes</taxon>
        <taxon>Pleosporomycetidae</taxon>
        <taxon>Pleosporales</taxon>
        <taxon>Pleosporineae</taxon>
        <taxon>Didymellaceae</taxon>
        <taxon>Nothophoma</taxon>
    </lineage>
</organism>
<feature type="compositionally biased region" description="Low complexity" evidence="1">
    <location>
        <begin position="108"/>
        <end position="131"/>
    </location>
</feature>
<keyword evidence="2" id="KW-0472">Membrane</keyword>
<feature type="region of interest" description="Disordered" evidence="1">
    <location>
        <begin position="345"/>
        <end position="367"/>
    </location>
</feature>
<accession>A0ABR3RJA3</accession>
<dbReference type="Proteomes" id="UP001521222">
    <property type="component" value="Unassembled WGS sequence"/>
</dbReference>
<feature type="region of interest" description="Disordered" evidence="1">
    <location>
        <begin position="1"/>
        <end position="44"/>
    </location>
</feature>
<evidence type="ECO:0000256" key="1">
    <source>
        <dbReference type="SAM" id="MobiDB-lite"/>
    </source>
</evidence>
<comment type="caution">
    <text evidence="3">The sequence shown here is derived from an EMBL/GenBank/DDBJ whole genome shotgun (WGS) entry which is preliminary data.</text>
</comment>
<dbReference type="EMBL" id="JAKIXB020000011">
    <property type="protein sequence ID" value="KAL1604368.1"/>
    <property type="molecule type" value="Genomic_DNA"/>
</dbReference>
<feature type="compositionally biased region" description="Polar residues" evidence="1">
    <location>
        <begin position="152"/>
        <end position="161"/>
    </location>
</feature>
<evidence type="ECO:0000313" key="4">
    <source>
        <dbReference type="Proteomes" id="UP001521222"/>
    </source>
</evidence>
<feature type="region of interest" description="Disordered" evidence="1">
    <location>
        <begin position="108"/>
        <end position="172"/>
    </location>
</feature>
<keyword evidence="2" id="KW-0812">Transmembrane</keyword>
<feature type="region of interest" description="Disordered" evidence="1">
    <location>
        <begin position="604"/>
        <end position="624"/>
    </location>
</feature>
<reference evidence="3 4" key="1">
    <citation type="submission" date="2024-02" db="EMBL/GenBank/DDBJ databases">
        <title>De novo assembly and annotation of 12 fungi associated with fruit tree decline syndrome in Ontario, Canada.</title>
        <authorList>
            <person name="Sulman M."/>
            <person name="Ellouze W."/>
            <person name="Ilyukhin E."/>
        </authorList>
    </citation>
    <scope>NUCLEOTIDE SEQUENCE [LARGE SCALE GENOMIC DNA]</scope>
    <source>
        <strain evidence="3 4">M97-236</strain>
    </source>
</reference>
<evidence type="ECO:0000313" key="3">
    <source>
        <dbReference type="EMBL" id="KAL1604368.1"/>
    </source>
</evidence>
<feature type="region of interest" description="Disordered" evidence="1">
    <location>
        <begin position="434"/>
        <end position="467"/>
    </location>
</feature>
<sequence>MPSAASTTLETQVPASESLRSSSGPGLVANSTWTSTLKPSTGSTELANYINSTTSSTVQLGITFSQSALPTGASTSTSSGFNATHAETLQTSSAPDAANSTTAGFAASTTAGSVSGTRTDTSSSATASGSDPKSTTDGVGSDHTETVAPHVPTSTPSQTAAAGSPPPLTTSQTAGVAVGATTGLLIAVVAAIFIARRYHAAKGKRMSTGSVYPKVAYLYDPKTGGDGGDAEAFMSGGIPGLPPAGPPAGAAQGSPRYMQRHSTGTMPANRFTNLGNPFAEPVRDPAVHRYSEYARIDTTRALSAAVAGYSAAPRHSSSYTKYPSDVTNPFSDHVIPSPTFAPFSPDNIKRPEPPTPQSVHDGTGDYSQMPVNTYACLNTPASMYPPVSPYGRPVTMGSSPTYDMRRHTIDSDPFADPFEHDLLLQVDERDRTSDSVTIFAPSPNLKTPRTPRTPVGPKLPVRHPDGMTSARSLLSPVAAKYMQKAQEVKIPRKSVASPILVQVGRSPVIKPFSPPPAAPEPVGWDEIKRHSEKRYSDEQSVPAPLKFASPVITRKPVPTSHTRTKPSLTGAGHALLAGNGLPLTVNIPHMHKKSVGLDVPRVHGRPNPAHEDVSSDPVVREKRSRELRFADPALIGKDF</sequence>